<accession>A0A4Y5TV81</accession>
<dbReference type="Proteomes" id="UP000318470">
    <property type="component" value="Segment"/>
</dbReference>
<dbReference type="InterPro" id="IPR004027">
    <property type="entry name" value="SEC_C_motif"/>
</dbReference>
<dbReference type="RefSeq" id="YP_009845758.1">
    <property type="nucleotide sequence ID" value="NC_048765.1"/>
</dbReference>
<keyword evidence="2" id="KW-1185">Reference proteome</keyword>
<dbReference type="Pfam" id="PF02810">
    <property type="entry name" value="SEC-C"/>
    <property type="match status" value="1"/>
</dbReference>
<reference evidence="1 2" key="1">
    <citation type="submission" date="2019-04" db="EMBL/GenBank/DDBJ databases">
        <authorList>
            <person name="Gao M."/>
            <person name="Bai C."/>
            <person name="Tong Y."/>
            <person name="Xu X."/>
        </authorList>
    </citation>
    <scope>NUCLEOTIDE SEQUENCE [LARGE SCALE GENOMIC DNA]</scope>
    <source>
        <strain evidence="1 2">Vibrio alginolyticus VA1</strain>
    </source>
</reference>
<sequence>MDMKPLGRMLRVPERRIPARRVKNQERNHKCACGSGLKFKKCCMHKVQRGF</sequence>
<dbReference type="KEGG" id="vg:55616121"/>
<name>A0A4Y5TV81_9CAUD</name>
<proteinExistence type="predicted"/>
<organism evidence="1 2">
    <name type="scientific">Vibrio phage VAP7</name>
    <dbReference type="NCBI Taxonomy" id="2584487"/>
    <lineage>
        <taxon>Viruses</taxon>
        <taxon>Duplodnaviria</taxon>
        <taxon>Heunggongvirae</taxon>
        <taxon>Uroviricota</taxon>
        <taxon>Caudoviricetes</taxon>
        <taxon>Pantevenvirales</taxon>
        <taxon>Ackermannviridae</taxon>
        <taxon>Vapseptimavirus</taxon>
        <taxon>Vapseptimavirus VAP7</taxon>
    </lineage>
</organism>
<evidence type="ECO:0000313" key="1">
    <source>
        <dbReference type="EMBL" id="QDB73284.1"/>
    </source>
</evidence>
<protein>
    <submittedName>
        <fullName evidence="1">DUF1186 domain-containing protein</fullName>
    </submittedName>
</protein>
<dbReference type="EMBL" id="MK795384">
    <property type="protein sequence ID" value="QDB73284.1"/>
    <property type="molecule type" value="Genomic_DNA"/>
</dbReference>
<dbReference type="SUPFAM" id="SSF103642">
    <property type="entry name" value="Sec-C motif"/>
    <property type="match status" value="1"/>
</dbReference>
<evidence type="ECO:0000313" key="2">
    <source>
        <dbReference type="Proteomes" id="UP000318470"/>
    </source>
</evidence>
<dbReference type="Gene3D" id="3.10.450.50">
    <property type="match status" value="1"/>
</dbReference>
<dbReference type="GeneID" id="55616121"/>